<dbReference type="EMBL" id="JAVREO010000025">
    <property type="protein sequence ID" value="MDT0270291.1"/>
    <property type="molecule type" value="Genomic_DNA"/>
</dbReference>
<reference evidence="1" key="2">
    <citation type="submission" date="2024-05" db="EMBL/GenBank/DDBJ databases">
        <title>30 novel species of actinomycetes from the DSMZ collection.</title>
        <authorList>
            <person name="Nouioui I."/>
        </authorList>
    </citation>
    <scope>NUCLEOTIDE SEQUENCE</scope>
    <source>
        <strain evidence="1">DSM 44915</strain>
    </source>
</reference>
<dbReference type="EMBL" id="JAVREO010000025">
    <property type="protein sequence ID" value="MDT0270279.1"/>
    <property type="molecule type" value="Genomic_DNA"/>
</dbReference>
<organism evidence="1 3">
    <name type="scientific">Streptomyces chisholmiae</name>
    <dbReference type="NCBI Taxonomy" id="3075540"/>
    <lineage>
        <taxon>Bacteria</taxon>
        <taxon>Bacillati</taxon>
        <taxon>Actinomycetota</taxon>
        <taxon>Actinomycetes</taxon>
        <taxon>Kitasatosporales</taxon>
        <taxon>Streptomycetaceae</taxon>
        <taxon>Streptomyces</taxon>
    </lineage>
</organism>
<evidence type="ECO:0000313" key="3">
    <source>
        <dbReference type="Proteomes" id="UP001183410"/>
    </source>
</evidence>
<evidence type="ECO:0000313" key="2">
    <source>
        <dbReference type="EMBL" id="MDT0270291.1"/>
    </source>
</evidence>
<gene>
    <name evidence="1" type="ORF">RM844_28810</name>
    <name evidence="2" type="ORF">RM844_28870</name>
</gene>
<reference evidence="3" key="1">
    <citation type="submission" date="2023-07" db="EMBL/GenBank/DDBJ databases">
        <title>30 novel species of actinomycetes from the DSMZ collection.</title>
        <authorList>
            <person name="Nouioui I."/>
        </authorList>
    </citation>
    <scope>NUCLEOTIDE SEQUENCE [LARGE SCALE GENOMIC DNA]</scope>
    <source>
        <strain evidence="2 3">DSM 44915</strain>
    </source>
</reference>
<comment type="caution">
    <text evidence="1">The sequence shown here is derived from an EMBL/GenBank/DDBJ whole genome shotgun (WGS) entry which is preliminary data.</text>
</comment>
<name>A0ABU2JZU9_9ACTN</name>
<protein>
    <submittedName>
        <fullName evidence="1">Uncharacterized protein</fullName>
    </submittedName>
</protein>
<keyword evidence="3" id="KW-1185">Reference proteome</keyword>
<proteinExistence type="predicted"/>
<evidence type="ECO:0000313" key="1">
    <source>
        <dbReference type="EMBL" id="MDT0270279.1"/>
    </source>
</evidence>
<dbReference type="Proteomes" id="UP001183410">
    <property type="component" value="Unassembled WGS sequence"/>
</dbReference>
<accession>A0ABU2JZU9</accession>
<dbReference type="RefSeq" id="WP_311670359.1">
    <property type="nucleotide sequence ID" value="NZ_JAVREO010000025.1"/>
</dbReference>
<sequence>MKQDDVTDYLGFAGLVVARQVDHLLDEGPVQQTITVASRLARFAKTTLLTPISGKVRDLAGFGEAPVHYQHDDTDYLLLSEIAEALGWFLPRAHAWADTDHAWAVREQRRADEERGDGLLGYDLLRGLVDLGLTLALDDPEARPDGGGRRWSDAGDWLVADYRLPALLLVSPWGKEFMDNTSDHFGLTLRKTYGDAVGDLFRTDLTEEEALRKARRGPALDTPDGGNP</sequence>